<dbReference type="InterPro" id="IPR014026">
    <property type="entry name" value="UDP-Glc/GDP-Man_DH_dimer"/>
</dbReference>
<evidence type="ECO:0000256" key="2">
    <source>
        <dbReference type="ARBA" id="ARBA00016796"/>
    </source>
</evidence>
<evidence type="ECO:0000256" key="3">
    <source>
        <dbReference type="ARBA" id="ARBA00023002"/>
    </source>
</evidence>
<dbReference type="Gene3D" id="3.40.50.720">
    <property type="entry name" value="NAD(P)-binding Rossmann-like Domain"/>
    <property type="match status" value="2"/>
</dbReference>
<dbReference type="SUPFAM" id="SSF48179">
    <property type="entry name" value="6-phosphogluconate dehydrogenase C-terminal domain-like"/>
    <property type="match status" value="1"/>
</dbReference>
<dbReference type="AlphaFoldDB" id="A0AAE3FS11"/>
<dbReference type="GO" id="GO:0016628">
    <property type="term" value="F:oxidoreductase activity, acting on the CH-CH group of donors, NAD or NADP as acceptor"/>
    <property type="evidence" value="ECO:0007669"/>
    <property type="project" value="InterPro"/>
</dbReference>
<feature type="region of interest" description="Disordered" evidence="8">
    <location>
        <begin position="1"/>
        <end position="23"/>
    </location>
</feature>
<keyword evidence="11" id="KW-1185">Reference proteome</keyword>
<evidence type="ECO:0000259" key="9">
    <source>
        <dbReference type="SMART" id="SM00984"/>
    </source>
</evidence>
<evidence type="ECO:0000256" key="8">
    <source>
        <dbReference type="SAM" id="MobiDB-lite"/>
    </source>
</evidence>
<dbReference type="SMART" id="SM00984">
    <property type="entry name" value="UDPG_MGDP_dh_C"/>
    <property type="match status" value="1"/>
</dbReference>
<dbReference type="NCBIfam" id="TIGR03026">
    <property type="entry name" value="NDP-sugDHase"/>
    <property type="match status" value="1"/>
</dbReference>
<gene>
    <name evidence="10" type="ORF">AArcSt11_10210</name>
</gene>
<dbReference type="InterPro" id="IPR036291">
    <property type="entry name" value="NAD(P)-bd_dom_sf"/>
</dbReference>
<dbReference type="GO" id="GO:0089714">
    <property type="term" value="F:UDP-N-acetyl-D-mannosamine dehydrogenase activity"/>
    <property type="evidence" value="ECO:0007669"/>
    <property type="project" value="UniProtKB-EC"/>
</dbReference>
<comment type="catalytic activity">
    <reaction evidence="6">
        <text>UDP-N-acetyl-alpha-D-mannosamine + 2 NAD(+) + H2O = UDP-N-acetyl-alpha-D-mannosaminouronate + 2 NADH + 3 H(+)</text>
        <dbReference type="Rhea" id="RHEA:25780"/>
        <dbReference type="ChEBI" id="CHEBI:15377"/>
        <dbReference type="ChEBI" id="CHEBI:15378"/>
        <dbReference type="ChEBI" id="CHEBI:57540"/>
        <dbReference type="ChEBI" id="CHEBI:57945"/>
        <dbReference type="ChEBI" id="CHEBI:68623"/>
        <dbReference type="ChEBI" id="CHEBI:70731"/>
        <dbReference type="EC" id="1.1.1.336"/>
    </reaction>
</comment>
<dbReference type="SUPFAM" id="SSF52413">
    <property type="entry name" value="UDP-glucose/GDP-mannose dehydrogenase C-terminal domain"/>
    <property type="match status" value="1"/>
</dbReference>
<dbReference type="EMBL" id="JAKRVY010000005">
    <property type="protein sequence ID" value="MCL9814025.1"/>
    <property type="molecule type" value="Genomic_DNA"/>
</dbReference>
<name>A0AAE3FS11_9EURY</name>
<evidence type="ECO:0000256" key="7">
    <source>
        <dbReference type="PIRNR" id="PIRNR000124"/>
    </source>
</evidence>
<evidence type="ECO:0000256" key="4">
    <source>
        <dbReference type="ARBA" id="ARBA00023027"/>
    </source>
</evidence>
<feature type="compositionally biased region" description="Basic and acidic residues" evidence="8">
    <location>
        <begin position="12"/>
        <end position="23"/>
    </location>
</feature>
<dbReference type="InterPro" id="IPR008927">
    <property type="entry name" value="6-PGluconate_DH-like_C_sf"/>
</dbReference>
<sequence length="458" mass="49325">MSRTVSGLLYDPGREDAPTEAQRHAFRSGEIPVAVYGLGKMGLPLAGVYAETCGNVIGADIDEDVVAGINDGKSHIKREPGLDELVTELVGEDALRAVADPADAAREATVHVIIIPTLLTDEHVPDLSILRSVVDDVATGLSPGDLVVVESTVPPRTCSEMVYPRLQRESGLAAGEFGLAFCPERTASGRALEDIRGAYPKVVGGIDTESTRVAGLIYDAINEQGTIPVSDTTTAEAVKVFEGVYRDVNIALANELARMTDELEIDVREAIEVANTQPYCDIHDPGPGVGGHCIPYYPYFLIEGLETRNRLLRTAREINDEMPAFTVRKLAEELASDGKNVAEARVAVLGLTYRPGVEETRASPAMPITNRLADLGADVLTIDPMLDDTSEFAGEQVPLETLYDHDLDAVVLVTPHDEFEAIDWTAFERPLVVVDGHAALDLAGTDHRHYAIGTGRPR</sequence>
<dbReference type="Pfam" id="PF03720">
    <property type="entry name" value="UDPG_MGDP_dh_C"/>
    <property type="match status" value="1"/>
</dbReference>
<dbReference type="Proteomes" id="UP001202674">
    <property type="component" value="Unassembled WGS sequence"/>
</dbReference>
<evidence type="ECO:0000256" key="1">
    <source>
        <dbReference type="ARBA" id="ARBA00012935"/>
    </source>
</evidence>
<feature type="domain" description="UDP-glucose/GDP-mannose dehydrogenase C-terminal" evidence="9">
    <location>
        <begin position="347"/>
        <end position="442"/>
    </location>
</feature>
<evidence type="ECO:0000313" key="10">
    <source>
        <dbReference type="EMBL" id="MCL9814025.1"/>
    </source>
</evidence>
<dbReference type="PANTHER" id="PTHR43491:SF5">
    <property type="entry name" value="UDP-N-ACETYL-D-MANNOSAMINE DEHYDROGENASE"/>
    <property type="match status" value="1"/>
</dbReference>
<dbReference type="PANTHER" id="PTHR43491">
    <property type="entry name" value="UDP-N-ACETYL-D-MANNOSAMINE DEHYDROGENASE"/>
    <property type="match status" value="1"/>
</dbReference>
<dbReference type="Pfam" id="PF03721">
    <property type="entry name" value="UDPG_MGDP_dh_N"/>
    <property type="match status" value="1"/>
</dbReference>
<dbReference type="PIRSF" id="PIRSF000124">
    <property type="entry name" value="UDPglc_GDPman_dh"/>
    <property type="match status" value="1"/>
</dbReference>
<dbReference type="PIRSF" id="PIRSF500136">
    <property type="entry name" value="UDP_ManNAc_DH"/>
    <property type="match status" value="1"/>
</dbReference>
<dbReference type="SUPFAM" id="SSF51735">
    <property type="entry name" value="NAD(P)-binding Rossmann-fold domains"/>
    <property type="match status" value="1"/>
</dbReference>
<keyword evidence="4" id="KW-0520">NAD</keyword>
<reference evidence="10 11" key="1">
    <citation type="journal article" date="2022" name="Syst. Appl. Microbiol.">
        <title>Natronocalculus amylovorans gen. nov., sp. nov., and Natranaeroarchaeum aerophilus sp. nov., dominant culturable amylolytic natronoarchaea from hypersaline soda lakes in southwestern Siberia.</title>
        <authorList>
            <person name="Sorokin D.Y."/>
            <person name="Elcheninov A.G."/>
            <person name="Khizhniak T.V."/>
            <person name="Koenen M."/>
            <person name="Bale N.J."/>
            <person name="Damste J.S.S."/>
            <person name="Kublanov I.V."/>
        </authorList>
    </citation>
    <scope>NUCLEOTIDE SEQUENCE [LARGE SCALE GENOMIC DNA]</scope>
    <source>
        <strain evidence="10 11">AArc-St1-1</strain>
    </source>
</reference>
<evidence type="ECO:0000256" key="5">
    <source>
        <dbReference type="ARBA" id="ARBA00030172"/>
    </source>
</evidence>
<dbReference type="EC" id="1.1.1.336" evidence="1"/>
<comment type="caution">
    <text evidence="10">The sequence shown here is derived from an EMBL/GenBank/DDBJ whole genome shotgun (WGS) entry which is preliminary data.</text>
</comment>
<dbReference type="InterPro" id="IPR017476">
    <property type="entry name" value="UDP-Glc/GDP-Man"/>
</dbReference>
<dbReference type="InterPro" id="IPR028359">
    <property type="entry name" value="UDP_ManNAc/GlcNAc_DH"/>
</dbReference>
<evidence type="ECO:0000256" key="6">
    <source>
        <dbReference type="ARBA" id="ARBA00049130"/>
    </source>
</evidence>
<organism evidence="10 11">
    <name type="scientific">Natranaeroarchaeum aerophilus</name>
    <dbReference type="NCBI Taxonomy" id="2917711"/>
    <lineage>
        <taxon>Archaea</taxon>
        <taxon>Methanobacteriati</taxon>
        <taxon>Methanobacteriota</taxon>
        <taxon>Stenosarchaea group</taxon>
        <taxon>Halobacteria</taxon>
        <taxon>Halobacteriales</taxon>
        <taxon>Natronoarchaeaceae</taxon>
        <taxon>Natranaeroarchaeum</taxon>
    </lineage>
</organism>
<dbReference type="InterPro" id="IPR014027">
    <property type="entry name" value="UDP-Glc/GDP-Man_DH_C"/>
</dbReference>
<proteinExistence type="inferred from homology"/>
<accession>A0AAE3FS11</accession>
<keyword evidence="3" id="KW-0560">Oxidoreductase</keyword>
<dbReference type="GO" id="GO:0051287">
    <property type="term" value="F:NAD binding"/>
    <property type="evidence" value="ECO:0007669"/>
    <property type="project" value="InterPro"/>
</dbReference>
<dbReference type="RefSeq" id="WP_250596832.1">
    <property type="nucleotide sequence ID" value="NZ_JAKRVY010000005.1"/>
</dbReference>
<protein>
    <recommendedName>
        <fullName evidence="2">UDP-N-acetyl-D-mannosamine dehydrogenase</fullName>
        <ecNumber evidence="1">1.1.1.336</ecNumber>
    </recommendedName>
    <alternativeName>
        <fullName evidence="5">UDP-ManNAc 6-dehydrogenase</fullName>
    </alternativeName>
</protein>
<dbReference type="InterPro" id="IPR001732">
    <property type="entry name" value="UDP-Glc/GDP-Man_DH_N"/>
</dbReference>
<dbReference type="GO" id="GO:0000271">
    <property type="term" value="P:polysaccharide biosynthetic process"/>
    <property type="evidence" value="ECO:0007669"/>
    <property type="project" value="InterPro"/>
</dbReference>
<comment type="similarity">
    <text evidence="7">Belongs to the UDP-glucose/GDP-mannose dehydrogenase family.</text>
</comment>
<dbReference type="InterPro" id="IPR036220">
    <property type="entry name" value="UDP-Glc/GDP-Man_DH_C_sf"/>
</dbReference>
<dbReference type="Pfam" id="PF00984">
    <property type="entry name" value="UDPG_MGDP_dh"/>
    <property type="match status" value="1"/>
</dbReference>
<evidence type="ECO:0000313" key="11">
    <source>
        <dbReference type="Proteomes" id="UP001202674"/>
    </source>
</evidence>